<keyword evidence="3" id="KW-1185">Reference proteome</keyword>
<evidence type="ECO:0000256" key="1">
    <source>
        <dbReference type="SAM" id="Phobius"/>
    </source>
</evidence>
<dbReference type="EMBL" id="SNYS01000005">
    <property type="protein sequence ID" value="TDQ71119.1"/>
    <property type="molecule type" value="Genomic_DNA"/>
</dbReference>
<dbReference type="AlphaFoldDB" id="A0A484F5T0"/>
<name>A0A484F5T0_9EURY</name>
<feature type="transmembrane region" description="Helical" evidence="1">
    <location>
        <begin position="9"/>
        <end position="29"/>
    </location>
</feature>
<dbReference type="InterPro" id="IPR054615">
    <property type="entry name" value="Symport_access"/>
</dbReference>
<protein>
    <submittedName>
        <fullName evidence="2">Uncharacterized protein</fullName>
    </submittedName>
</protein>
<evidence type="ECO:0000313" key="3">
    <source>
        <dbReference type="Proteomes" id="UP000294855"/>
    </source>
</evidence>
<keyword evidence="1" id="KW-1133">Transmembrane helix</keyword>
<proteinExistence type="predicted"/>
<organism evidence="2 3">
    <name type="scientific">Methanimicrococcus blatticola</name>
    <dbReference type="NCBI Taxonomy" id="91560"/>
    <lineage>
        <taxon>Archaea</taxon>
        <taxon>Methanobacteriati</taxon>
        <taxon>Methanobacteriota</taxon>
        <taxon>Stenosarchaea group</taxon>
        <taxon>Methanomicrobia</taxon>
        <taxon>Methanosarcinales</taxon>
        <taxon>Methanosarcinaceae</taxon>
        <taxon>Methanimicrococcus</taxon>
    </lineage>
</organism>
<reference evidence="2 3" key="1">
    <citation type="submission" date="2019-03" db="EMBL/GenBank/DDBJ databases">
        <title>Genomic Encyclopedia of Type Strains, Phase IV (KMG-IV): sequencing the most valuable type-strain genomes for metagenomic binning, comparative biology and taxonomic classification.</title>
        <authorList>
            <person name="Goeker M."/>
        </authorList>
    </citation>
    <scope>NUCLEOTIDE SEQUENCE [LARGE SCALE GENOMIC DNA]</scope>
    <source>
        <strain evidence="2 3">DSM 13328</strain>
    </source>
</reference>
<gene>
    <name evidence="2" type="ORF">C7391_0219</name>
</gene>
<dbReference type="RefSeq" id="WP_324254604.1">
    <property type="nucleotide sequence ID" value="NZ_JAHDUW010000001.1"/>
</dbReference>
<dbReference type="NCBIfam" id="NF045580">
    <property type="entry name" value="symport_access"/>
    <property type="match status" value="1"/>
</dbReference>
<dbReference type="Proteomes" id="UP000294855">
    <property type="component" value="Unassembled WGS sequence"/>
</dbReference>
<comment type="caution">
    <text evidence="2">The sequence shown here is derived from an EMBL/GenBank/DDBJ whole genome shotgun (WGS) entry which is preliminary data.</text>
</comment>
<keyword evidence="1" id="KW-0472">Membrane</keyword>
<sequence>MILGIPDPLILAAYLLCFISAIWCMFYGIRHWNDTD</sequence>
<evidence type="ECO:0000313" key="2">
    <source>
        <dbReference type="EMBL" id="TDQ71119.1"/>
    </source>
</evidence>
<keyword evidence="1" id="KW-0812">Transmembrane</keyword>
<accession>A0A484F5T0</accession>